<evidence type="ECO:0000256" key="12">
    <source>
        <dbReference type="ARBA" id="ARBA00022737"/>
    </source>
</evidence>
<gene>
    <name evidence="21" type="ORF">NCGR_LOCUS53971</name>
</gene>
<evidence type="ECO:0000256" key="8">
    <source>
        <dbReference type="ARBA" id="ARBA00022602"/>
    </source>
</evidence>
<evidence type="ECO:0000256" key="7">
    <source>
        <dbReference type="ARBA" id="ARBA00022516"/>
    </source>
</evidence>
<feature type="domain" description="Prenyltransferase alpha-alpha toroid" evidence="20">
    <location>
        <begin position="8"/>
        <end position="270"/>
    </location>
</feature>
<dbReference type="GO" id="GO:0006633">
    <property type="term" value="P:fatty acid biosynthetic process"/>
    <property type="evidence" value="ECO:0007669"/>
    <property type="project" value="UniProtKB-UniPathway"/>
</dbReference>
<dbReference type="UniPathway" id="UPA00094"/>
<evidence type="ECO:0000256" key="9">
    <source>
        <dbReference type="ARBA" id="ARBA00022679"/>
    </source>
</evidence>
<dbReference type="InterPro" id="IPR007482">
    <property type="entry name" value="Tyr_Pase-like_PTPLA"/>
</dbReference>
<keyword evidence="18" id="KW-0275">Fatty acid biosynthesis</keyword>
<dbReference type="PANTHER" id="PTHR11774:SF4">
    <property type="entry name" value="GERANYLGERANYL TRANSFERASE TYPE-1 SUBUNIT BETA"/>
    <property type="match status" value="1"/>
</dbReference>
<keyword evidence="14" id="KW-0862">Zinc</keyword>
<keyword evidence="19" id="KW-0456">Lyase</keyword>
<protein>
    <recommendedName>
        <fullName evidence="6">very-long-chain (3R)-3-hydroxyacyl-CoA dehydratase</fullName>
        <ecNumber evidence="6">4.2.1.134</ecNumber>
    </recommendedName>
</protein>
<keyword evidence="15" id="KW-1133">Transmembrane helix</keyword>
<evidence type="ECO:0000256" key="14">
    <source>
        <dbReference type="ARBA" id="ARBA00022833"/>
    </source>
</evidence>
<dbReference type="EC" id="4.2.1.134" evidence="6"/>
<keyword evidence="17" id="KW-0472">Membrane</keyword>
<evidence type="ECO:0000256" key="10">
    <source>
        <dbReference type="ARBA" id="ARBA00022692"/>
    </source>
</evidence>
<dbReference type="AlphaFoldDB" id="A0A811RJV1"/>
<evidence type="ECO:0000256" key="15">
    <source>
        <dbReference type="ARBA" id="ARBA00022989"/>
    </source>
</evidence>
<evidence type="ECO:0000256" key="19">
    <source>
        <dbReference type="ARBA" id="ARBA00023239"/>
    </source>
</evidence>
<evidence type="ECO:0000256" key="16">
    <source>
        <dbReference type="ARBA" id="ARBA00023098"/>
    </source>
</evidence>
<evidence type="ECO:0000256" key="18">
    <source>
        <dbReference type="ARBA" id="ARBA00023160"/>
    </source>
</evidence>
<evidence type="ECO:0000256" key="2">
    <source>
        <dbReference type="ARBA" id="ARBA00004141"/>
    </source>
</evidence>
<dbReference type="GO" id="GO:0016020">
    <property type="term" value="C:membrane"/>
    <property type="evidence" value="ECO:0007669"/>
    <property type="project" value="UniProtKB-SubCell"/>
</dbReference>
<dbReference type="OrthoDB" id="24893at2759"/>
<dbReference type="Pfam" id="PF04387">
    <property type="entry name" value="PTPLA"/>
    <property type="match status" value="1"/>
</dbReference>
<evidence type="ECO:0000256" key="5">
    <source>
        <dbReference type="ARBA" id="ARBA00010497"/>
    </source>
</evidence>
<evidence type="ECO:0000256" key="4">
    <source>
        <dbReference type="ARBA" id="ARBA00007811"/>
    </source>
</evidence>
<dbReference type="InterPro" id="IPR001330">
    <property type="entry name" value="Prenyltrans"/>
</dbReference>
<organism evidence="21 22">
    <name type="scientific">Miscanthus lutarioriparius</name>
    <dbReference type="NCBI Taxonomy" id="422564"/>
    <lineage>
        <taxon>Eukaryota</taxon>
        <taxon>Viridiplantae</taxon>
        <taxon>Streptophyta</taxon>
        <taxon>Embryophyta</taxon>
        <taxon>Tracheophyta</taxon>
        <taxon>Spermatophyta</taxon>
        <taxon>Magnoliopsida</taxon>
        <taxon>Liliopsida</taxon>
        <taxon>Poales</taxon>
        <taxon>Poaceae</taxon>
        <taxon>PACMAD clade</taxon>
        <taxon>Panicoideae</taxon>
        <taxon>Andropogonodae</taxon>
        <taxon>Andropogoneae</taxon>
        <taxon>Saccharinae</taxon>
        <taxon>Miscanthus</taxon>
    </lineage>
</organism>
<accession>A0A811RJV1</accession>
<evidence type="ECO:0000313" key="22">
    <source>
        <dbReference type="Proteomes" id="UP000604825"/>
    </source>
</evidence>
<sequence length="381" mass="42431">MQNFEGLHHVAFFDAIAMELPGEYASQEVNHLTLAYFAVGGLSLLRELDRINKDEITKWVLSFQVHPEANDDIDVGLFYGFCGSRSTQFPLPNVKDPCRNVSHLASTYSALAILKIIGYDLANIDFKTLLLSLKKLQQPDGSFMPTHIGAETDLRFVYCAAAICSMLDDWTGMDMLKAKEYILNCQSYDGGFGMVPGSESHGGGTFCAVAALHLMGFIQVDLASNIRDSSSINICMLLEWCLQRQVTNGGFQGRRNKPSDTCYAFWAQVLYYAVLTLRESGHKAVYAAVERPLQFAQTAAIMEILHGLVGLVRSPVSATLPQIGSRLFLTWGVLWSFPETQSHLLVTTLVISWSITEIIRYSFFGMKEAFGFVRTKTRVWG</sequence>
<dbReference type="EMBL" id="CAJGYO010000015">
    <property type="protein sequence ID" value="CAD6270679.1"/>
    <property type="molecule type" value="Genomic_DNA"/>
</dbReference>
<evidence type="ECO:0000313" key="21">
    <source>
        <dbReference type="EMBL" id="CAD6270679.1"/>
    </source>
</evidence>
<proteinExistence type="inferred from homology"/>
<keyword evidence="11" id="KW-0479">Metal-binding</keyword>
<keyword evidence="12" id="KW-0677">Repeat</keyword>
<comment type="cofactor">
    <cofactor evidence="1">
        <name>Zn(2+)</name>
        <dbReference type="ChEBI" id="CHEBI:29105"/>
    </cofactor>
</comment>
<evidence type="ECO:0000256" key="13">
    <source>
        <dbReference type="ARBA" id="ARBA00022832"/>
    </source>
</evidence>
<keyword evidence="10" id="KW-0812">Transmembrane</keyword>
<evidence type="ECO:0000256" key="11">
    <source>
        <dbReference type="ARBA" id="ARBA00022723"/>
    </source>
</evidence>
<keyword evidence="8" id="KW-0637">Prenyltransferase</keyword>
<comment type="similarity">
    <text evidence="4">Belongs to the very long-chain fatty acids dehydratase HACD family.</text>
</comment>
<comment type="subcellular location">
    <subcellularLocation>
        <location evidence="2">Membrane</location>
        <topology evidence="2">Multi-pass membrane protein</topology>
    </subcellularLocation>
</comment>
<evidence type="ECO:0000256" key="1">
    <source>
        <dbReference type="ARBA" id="ARBA00001947"/>
    </source>
</evidence>
<dbReference type="GO" id="GO:0004662">
    <property type="term" value="F:CAAX-protein geranylgeranyltransferase activity"/>
    <property type="evidence" value="ECO:0007669"/>
    <property type="project" value="TreeGrafter"/>
</dbReference>
<keyword evidence="9" id="KW-0808">Transferase</keyword>
<dbReference type="GO" id="GO:0046872">
    <property type="term" value="F:metal ion binding"/>
    <property type="evidence" value="ECO:0007669"/>
    <property type="project" value="UniProtKB-KW"/>
</dbReference>
<dbReference type="Pfam" id="PF00432">
    <property type="entry name" value="Prenyltrans"/>
    <property type="match status" value="1"/>
</dbReference>
<comment type="pathway">
    <text evidence="3">Lipid metabolism; fatty acid biosynthesis.</text>
</comment>
<dbReference type="SUPFAM" id="SSF48239">
    <property type="entry name" value="Terpenoid cyclases/Protein prenyltransferases"/>
    <property type="match status" value="1"/>
</dbReference>
<name>A0A811RJV1_9POAL</name>
<keyword evidence="16" id="KW-0443">Lipid metabolism</keyword>
<dbReference type="PANTHER" id="PTHR11774">
    <property type="entry name" value="GERANYLGERANYL TRANSFERASE TYPE BETA SUBUNIT"/>
    <property type="match status" value="1"/>
</dbReference>
<reference evidence="21" key="1">
    <citation type="submission" date="2020-10" db="EMBL/GenBank/DDBJ databases">
        <authorList>
            <person name="Han B."/>
            <person name="Lu T."/>
            <person name="Zhao Q."/>
            <person name="Huang X."/>
            <person name="Zhao Y."/>
        </authorList>
    </citation>
    <scope>NUCLEOTIDE SEQUENCE</scope>
</reference>
<evidence type="ECO:0000259" key="20">
    <source>
        <dbReference type="Pfam" id="PF00432"/>
    </source>
</evidence>
<dbReference type="GO" id="GO:0005953">
    <property type="term" value="C:CAAX-protein geranylgeranyltransferase complex"/>
    <property type="evidence" value="ECO:0007669"/>
    <property type="project" value="TreeGrafter"/>
</dbReference>
<comment type="similarity">
    <text evidence="5">Belongs to the protein prenyltransferase subunit beta family.</text>
</comment>
<comment type="caution">
    <text evidence="21">The sequence shown here is derived from an EMBL/GenBank/DDBJ whole genome shotgun (WGS) entry which is preliminary data.</text>
</comment>
<dbReference type="Gene3D" id="1.50.10.20">
    <property type="match status" value="1"/>
</dbReference>
<dbReference type="InterPro" id="IPR008930">
    <property type="entry name" value="Terpenoid_cyclase/PrenylTrfase"/>
</dbReference>
<dbReference type="GO" id="GO:0102158">
    <property type="term" value="F:very-long-chain (3R)-3-hydroxyacyl-CoA dehydratase activity"/>
    <property type="evidence" value="ECO:0007669"/>
    <property type="project" value="UniProtKB-EC"/>
</dbReference>
<keyword evidence="22" id="KW-1185">Reference proteome</keyword>
<dbReference type="Proteomes" id="UP000604825">
    <property type="component" value="Unassembled WGS sequence"/>
</dbReference>
<keyword evidence="13" id="KW-0276">Fatty acid metabolism</keyword>
<evidence type="ECO:0000256" key="3">
    <source>
        <dbReference type="ARBA" id="ARBA00005194"/>
    </source>
</evidence>
<evidence type="ECO:0000256" key="6">
    <source>
        <dbReference type="ARBA" id="ARBA00013122"/>
    </source>
</evidence>
<evidence type="ECO:0000256" key="17">
    <source>
        <dbReference type="ARBA" id="ARBA00023136"/>
    </source>
</evidence>
<keyword evidence="7" id="KW-0444">Lipid biosynthesis</keyword>
<dbReference type="InterPro" id="IPR045089">
    <property type="entry name" value="PGGT1B-like"/>
</dbReference>